<evidence type="ECO:0000256" key="6">
    <source>
        <dbReference type="HAMAP-Rule" id="MF_01872"/>
    </source>
</evidence>
<reference evidence="8 9" key="1">
    <citation type="journal article" date="2012" name="Int. J. Syst. Evol. Microbiol.">
        <title>Vibrio caribbeanicus sp. nov., isolated from the marine sponge Scleritoderma cyanea.</title>
        <authorList>
            <person name="Hoffmann M."/>
            <person name="Monday S.R."/>
            <person name="Allard M.W."/>
            <person name="Strain E.A."/>
            <person name="Whittaker P."/>
            <person name="Naum M."/>
            <person name="McCarthy P.J."/>
            <person name="Lopez J.V."/>
            <person name="Fischer M."/>
            <person name="Brown E.W."/>
        </authorList>
    </citation>
    <scope>NUCLEOTIDE SEQUENCE [LARGE SCALE GENOMIC DNA]</scope>
    <source>
        <strain evidence="8 9">ATCC BAA-2122</strain>
    </source>
</reference>
<sequence>MIKTKDFQFKQFIVRGGYSGMPVSTDGVLLGAWAPVKGINSILDIGTGTGLLSLMCAQRNHELIIDAIDIDENAFQAAQINIASSPWKNRITLHHANILTHHFNKQFDAIICNPPYFNTGPHSNTPSRAKARHTTSLDHSSLLRRCQSLLSSSGKAHFIFPLTEGHEFLDLINQNNWFVSESCHVQPTNTKPSNRLLISIQKQPTHQSVTSLVIRENNHYSDDFTALTKDFYLKM</sequence>
<dbReference type="InterPro" id="IPR007848">
    <property type="entry name" value="Small_mtfrase_dom"/>
</dbReference>
<dbReference type="RefSeq" id="WP_009602182.1">
    <property type="nucleotide sequence ID" value="NZ_AEIU01000083.1"/>
</dbReference>
<dbReference type="Proteomes" id="UP000002943">
    <property type="component" value="Unassembled WGS sequence"/>
</dbReference>
<protein>
    <recommendedName>
        <fullName evidence="6">tRNA1(Val) (adenine(37)-N6)-methyltransferase</fullName>
        <ecNumber evidence="6">2.1.1.223</ecNumber>
    </recommendedName>
    <alternativeName>
        <fullName evidence="6">tRNA m6A37 methyltransferase</fullName>
    </alternativeName>
</protein>
<evidence type="ECO:0000256" key="3">
    <source>
        <dbReference type="ARBA" id="ARBA00022679"/>
    </source>
</evidence>
<keyword evidence="4 6" id="KW-0949">S-adenosyl-L-methionine</keyword>
<feature type="domain" description="Methyltransferase small" evidence="7">
    <location>
        <begin position="40"/>
        <end position="118"/>
    </location>
</feature>
<keyword evidence="3 6" id="KW-0808">Transferase</keyword>
<dbReference type="InterPro" id="IPR029063">
    <property type="entry name" value="SAM-dependent_MTases_sf"/>
</dbReference>
<gene>
    <name evidence="8" type="ORF">VIBC2010_02003</name>
</gene>
<comment type="caution">
    <text evidence="8">The sequence shown here is derived from an EMBL/GenBank/DDBJ whole genome shotgun (WGS) entry which is preliminary data.</text>
</comment>
<keyword evidence="5 6" id="KW-0819">tRNA processing</keyword>
<dbReference type="eggNOG" id="COG4123">
    <property type="taxonomic scope" value="Bacteria"/>
</dbReference>
<dbReference type="AlphaFoldDB" id="E3BM82"/>
<evidence type="ECO:0000313" key="8">
    <source>
        <dbReference type="EMBL" id="EFP96010.1"/>
    </source>
</evidence>
<dbReference type="OrthoDB" id="5383291at2"/>
<evidence type="ECO:0000256" key="4">
    <source>
        <dbReference type="ARBA" id="ARBA00022691"/>
    </source>
</evidence>
<keyword evidence="2 6" id="KW-0489">Methyltransferase</keyword>
<name>E3BM82_9VIBR</name>
<dbReference type="EMBL" id="AEIU01000083">
    <property type="protein sequence ID" value="EFP96010.1"/>
    <property type="molecule type" value="Genomic_DNA"/>
</dbReference>
<dbReference type="EC" id="2.1.1.223" evidence="6"/>
<keyword evidence="9" id="KW-1185">Reference proteome</keyword>
<dbReference type="GO" id="GO:0008033">
    <property type="term" value="P:tRNA processing"/>
    <property type="evidence" value="ECO:0007669"/>
    <property type="project" value="UniProtKB-UniRule"/>
</dbReference>
<dbReference type="PANTHER" id="PTHR47739">
    <property type="entry name" value="TRNA1(VAL) (ADENINE(37)-N6)-METHYLTRANSFERASE"/>
    <property type="match status" value="1"/>
</dbReference>
<dbReference type="GO" id="GO:0003676">
    <property type="term" value="F:nucleic acid binding"/>
    <property type="evidence" value="ECO:0007669"/>
    <property type="project" value="InterPro"/>
</dbReference>
<evidence type="ECO:0000259" key="7">
    <source>
        <dbReference type="Pfam" id="PF05175"/>
    </source>
</evidence>
<keyword evidence="1 6" id="KW-0963">Cytoplasm</keyword>
<dbReference type="Pfam" id="PF05175">
    <property type="entry name" value="MTS"/>
    <property type="match status" value="1"/>
</dbReference>
<dbReference type="GO" id="GO:0032259">
    <property type="term" value="P:methylation"/>
    <property type="evidence" value="ECO:0007669"/>
    <property type="project" value="UniProtKB-KW"/>
</dbReference>
<dbReference type="InterPro" id="IPR002052">
    <property type="entry name" value="DNA_methylase_N6_adenine_CS"/>
</dbReference>
<proteinExistence type="inferred from homology"/>
<organism evidence="8 9">
    <name type="scientific">Vibrio caribbeanicus ATCC BAA-2122</name>
    <dbReference type="NCBI Taxonomy" id="796620"/>
    <lineage>
        <taxon>Bacteria</taxon>
        <taxon>Pseudomonadati</taxon>
        <taxon>Pseudomonadota</taxon>
        <taxon>Gammaproteobacteria</taxon>
        <taxon>Vibrionales</taxon>
        <taxon>Vibrionaceae</taxon>
        <taxon>Vibrio</taxon>
    </lineage>
</organism>
<evidence type="ECO:0000256" key="5">
    <source>
        <dbReference type="ARBA" id="ARBA00022694"/>
    </source>
</evidence>
<dbReference type="HAMAP" id="MF_01872">
    <property type="entry name" value="tRNA_methyltr_YfiC"/>
    <property type="match status" value="1"/>
</dbReference>
<evidence type="ECO:0000313" key="9">
    <source>
        <dbReference type="Proteomes" id="UP000002943"/>
    </source>
</evidence>
<dbReference type="Gene3D" id="3.40.50.150">
    <property type="entry name" value="Vaccinia Virus protein VP39"/>
    <property type="match status" value="1"/>
</dbReference>
<dbReference type="GO" id="GO:0016430">
    <property type="term" value="F:tRNA (adenine-N6)-methyltransferase activity"/>
    <property type="evidence" value="ECO:0007669"/>
    <property type="project" value="UniProtKB-UniRule"/>
</dbReference>
<dbReference type="CDD" id="cd02440">
    <property type="entry name" value="AdoMet_MTases"/>
    <property type="match status" value="1"/>
</dbReference>
<dbReference type="InterPro" id="IPR050210">
    <property type="entry name" value="tRNA_Adenine-N(6)_MTase"/>
</dbReference>
<dbReference type="STRING" id="796620.VIBC2010_02003"/>
<dbReference type="SUPFAM" id="SSF53335">
    <property type="entry name" value="S-adenosyl-L-methionine-dependent methyltransferases"/>
    <property type="match status" value="1"/>
</dbReference>
<comment type="function">
    <text evidence="6">Specifically methylates the adenine in position 37 of tRNA(1)(Val) (anticodon cmo5UAC).</text>
</comment>
<comment type="subcellular location">
    <subcellularLocation>
        <location evidence="6">Cytoplasm</location>
    </subcellularLocation>
</comment>
<dbReference type="PROSITE" id="PS00092">
    <property type="entry name" value="N6_MTASE"/>
    <property type="match status" value="1"/>
</dbReference>
<dbReference type="PANTHER" id="PTHR47739:SF1">
    <property type="entry name" value="TRNA1(VAL) (ADENINE(37)-N6)-METHYLTRANSFERASE"/>
    <property type="match status" value="1"/>
</dbReference>
<comment type="catalytic activity">
    <reaction evidence="6">
        <text>adenosine(37) in tRNA1(Val) + S-adenosyl-L-methionine = N(6)-methyladenosine(37) in tRNA1(Val) + S-adenosyl-L-homocysteine + H(+)</text>
        <dbReference type="Rhea" id="RHEA:43160"/>
        <dbReference type="Rhea" id="RHEA-COMP:10369"/>
        <dbReference type="Rhea" id="RHEA-COMP:10370"/>
        <dbReference type="ChEBI" id="CHEBI:15378"/>
        <dbReference type="ChEBI" id="CHEBI:57856"/>
        <dbReference type="ChEBI" id="CHEBI:59789"/>
        <dbReference type="ChEBI" id="CHEBI:74411"/>
        <dbReference type="ChEBI" id="CHEBI:74449"/>
        <dbReference type="EC" id="2.1.1.223"/>
    </reaction>
</comment>
<comment type="similarity">
    <text evidence="6">Belongs to the methyltransferase superfamily. tRNA (adenine-N(6)-)-methyltransferase family.</text>
</comment>
<accession>E3BM82</accession>
<evidence type="ECO:0000256" key="1">
    <source>
        <dbReference type="ARBA" id="ARBA00022490"/>
    </source>
</evidence>
<evidence type="ECO:0000256" key="2">
    <source>
        <dbReference type="ARBA" id="ARBA00022603"/>
    </source>
</evidence>
<dbReference type="GO" id="GO:0005737">
    <property type="term" value="C:cytoplasm"/>
    <property type="evidence" value="ECO:0007669"/>
    <property type="project" value="UniProtKB-SubCell"/>
</dbReference>
<dbReference type="InterPro" id="IPR022882">
    <property type="entry name" value="tRNA_adenine-N6_MeTrfase"/>
</dbReference>